<feature type="binding site" evidence="1">
    <location>
        <position position="60"/>
    </location>
    <ligand>
        <name>ATP</name>
        <dbReference type="ChEBI" id="CHEBI:30616"/>
    </ligand>
</feature>
<dbReference type="InterPro" id="IPR011009">
    <property type="entry name" value="Kinase-like_dom_sf"/>
</dbReference>
<dbReference type="Gene3D" id="3.30.200.20">
    <property type="entry name" value="Phosphorylase Kinase, domain 1"/>
    <property type="match status" value="1"/>
</dbReference>
<keyword evidence="4" id="KW-1185">Reference proteome</keyword>
<evidence type="ECO:0000256" key="1">
    <source>
        <dbReference type="PROSITE-ProRule" id="PRU10141"/>
    </source>
</evidence>
<evidence type="ECO:0000313" key="3">
    <source>
        <dbReference type="EMBL" id="TGO02233.1"/>
    </source>
</evidence>
<accession>A0A4E0QLQ7</accession>
<dbReference type="GO" id="GO:0005524">
    <property type="term" value="F:ATP binding"/>
    <property type="evidence" value="ECO:0007669"/>
    <property type="project" value="UniProtKB-UniRule"/>
</dbReference>
<dbReference type="Proteomes" id="UP000030428">
    <property type="component" value="Unassembled WGS sequence"/>
</dbReference>
<dbReference type="PROSITE" id="PS00107">
    <property type="entry name" value="PROTEIN_KINASE_ATP"/>
    <property type="match status" value="1"/>
</dbReference>
<reference evidence="3 4" key="1">
    <citation type="journal article" date="2016" name="Front. Microbiol.">
        <title>Single-Cell (Meta-)Genomics of a Dimorphic Candidatus Thiomargarita nelsonii Reveals Genomic Plasticity.</title>
        <authorList>
            <person name="Flood B.E."/>
            <person name="Fliss P."/>
            <person name="Jones D.S."/>
            <person name="Dick G.J."/>
            <person name="Jain S."/>
            <person name="Kaster A.K."/>
            <person name="Winkel M."/>
            <person name="Mussmann M."/>
            <person name="Bailey J."/>
        </authorList>
    </citation>
    <scope>NUCLEOTIDE SEQUENCE [LARGE SCALE GENOMIC DNA]</scope>
    <source>
        <strain evidence="3">Hydrate Ridge</strain>
    </source>
</reference>
<keyword evidence="1" id="KW-0547">Nucleotide-binding</keyword>
<dbReference type="GO" id="GO:0004672">
    <property type="term" value="F:protein kinase activity"/>
    <property type="evidence" value="ECO:0007669"/>
    <property type="project" value="InterPro"/>
</dbReference>
<name>A0A4E0QLQ7_9GAMM</name>
<keyword evidence="1" id="KW-0067">ATP-binding</keyword>
<gene>
    <name evidence="3" type="ORF">PN36_28345</name>
</gene>
<dbReference type="AlphaFoldDB" id="A0A4E0QLQ7"/>
<dbReference type="InterPro" id="IPR017441">
    <property type="entry name" value="Protein_kinase_ATP_BS"/>
</dbReference>
<dbReference type="PROSITE" id="PS50011">
    <property type="entry name" value="PROTEIN_KINASE_DOM"/>
    <property type="match status" value="1"/>
</dbReference>
<dbReference type="InterPro" id="IPR000719">
    <property type="entry name" value="Prot_kinase_dom"/>
</dbReference>
<comment type="caution">
    <text evidence="3">The sequence shown here is derived from an EMBL/GenBank/DDBJ whole genome shotgun (WGS) entry which is preliminary data.</text>
</comment>
<feature type="non-terminal residue" evidence="3">
    <location>
        <position position="87"/>
    </location>
</feature>
<proteinExistence type="predicted"/>
<feature type="domain" description="Protein kinase" evidence="2">
    <location>
        <begin position="25"/>
        <end position="87"/>
    </location>
</feature>
<organism evidence="3 4">
    <name type="scientific">Candidatus Thiomargarita nelsonii</name>
    <dbReference type="NCBI Taxonomy" id="1003181"/>
    <lineage>
        <taxon>Bacteria</taxon>
        <taxon>Pseudomonadati</taxon>
        <taxon>Pseudomonadota</taxon>
        <taxon>Gammaproteobacteria</taxon>
        <taxon>Thiotrichales</taxon>
        <taxon>Thiotrichaceae</taxon>
        <taxon>Thiomargarita</taxon>
    </lineage>
</organism>
<dbReference type="EMBL" id="JSZA02000182">
    <property type="protein sequence ID" value="TGO02233.1"/>
    <property type="molecule type" value="Genomic_DNA"/>
</dbReference>
<sequence length="87" mass="10186">MENFKPEPQWGDIKLESGIIIRNKYRLEEELGTGSMGLVWKAIDLIQEQGDARDSHVAIKFLNQDFKQHPDALKALVREFQRYQRVT</sequence>
<evidence type="ECO:0000313" key="4">
    <source>
        <dbReference type="Proteomes" id="UP000030428"/>
    </source>
</evidence>
<evidence type="ECO:0000259" key="2">
    <source>
        <dbReference type="PROSITE" id="PS50011"/>
    </source>
</evidence>
<protein>
    <recommendedName>
        <fullName evidence="2">Protein kinase domain-containing protein</fullName>
    </recommendedName>
</protein>
<dbReference type="SUPFAM" id="SSF56112">
    <property type="entry name" value="Protein kinase-like (PK-like)"/>
    <property type="match status" value="1"/>
</dbReference>